<name>A0ABY9KYV8_9BACI</name>
<keyword evidence="3" id="KW-0378">Hydrolase</keyword>
<feature type="chain" id="PRO_5047431194" evidence="5">
    <location>
        <begin position="33"/>
        <end position="263"/>
    </location>
</feature>
<dbReference type="Gene3D" id="3.90.1720.10">
    <property type="entry name" value="endopeptidase domain like (from Nostoc punctiforme)"/>
    <property type="match status" value="1"/>
</dbReference>
<proteinExistence type="inferred from homology"/>
<dbReference type="InterPro" id="IPR036366">
    <property type="entry name" value="PGBDSf"/>
</dbReference>
<dbReference type="EMBL" id="CP129113">
    <property type="protein sequence ID" value="WLV25921.1"/>
    <property type="molecule type" value="Genomic_DNA"/>
</dbReference>
<dbReference type="InterPro" id="IPR000064">
    <property type="entry name" value="NLP_P60_dom"/>
</dbReference>
<sequence>MKKTYTIRKGAVMALVATSMMFSPVLTGSAFAHGAAPSAPVQSAAGIVIPQGAQGQEVADLQKKLKDHGYNLKVDGIYGPITQEKVIAFQYAQGWNADGIVDKPTLNALNRTNAKSSDVVQTSKPVQTSAAKTTNTAAASDNTNDTVAIAKSLVGTPYVFGGTTPAGFDSSGFINYVFSQQGISLERTHAGMWENNGVHVSKPSVGDVVFFENTYKSGVSHSGIYIGNNQMIHAGTEDTGVEVTTPEQWKYYWSKHYIGAKRF</sequence>
<gene>
    <name evidence="7" type="ORF">QR721_06905</name>
</gene>
<dbReference type="Gene3D" id="1.10.101.10">
    <property type="entry name" value="PGBD-like superfamily/PGBD"/>
    <property type="match status" value="1"/>
</dbReference>
<evidence type="ECO:0000259" key="6">
    <source>
        <dbReference type="PROSITE" id="PS51935"/>
    </source>
</evidence>
<dbReference type="PANTHER" id="PTHR47053">
    <property type="entry name" value="MUREIN DD-ENDOPEPTIDASE MEPH-RELATED"/>
    <property type="match status" value="1"/>
</dbReference>
<evidence type="ECO:0000256" key="5">
    <source>
        <dbReference type="SAM" id="SignalP"/>
    </source>
</evidence>
<accession>A0ABY9KYV8</accession>
<evidence type="ECO:0000256" key="2">
    <source>
        <dbReference type="ARBA" id="ARBA00022670"/>
    </source>
</evidence>
<dbReference type="InterPro" id="IPR002477">
    <property type="entry name" value="Peptidoglycan-bd-like"/>
</dbReference>
<dbReference type="InterPro" id="IPR051202">
    <property type="entry name" value="Peptidase_C40"/>
</dbReference>
<evidence type="ECO:0000256" key="1">
    <source>
        <dbReference type="ARBA" id="ARBA00007074"/>
    </source>
</evidence>
<evidence type="ECO:0000256" key="3">
    <source>
        <dbReference type="ARBA" id="ARBA00022801"/>
    </source>
</evidence>
<dbReference type="RefSeq" id="WP_348029711.1">
    <property type="nucleotide sequence ID" value="NZ_CP129113.1"/>
</dbReference>
<keyword evidence="2" id="KW-0645">Protease</keyword>
<dbReference type="SUPFAM" id="SSF54001">
    <property type="entry name" value="Cysteine proteinases"/>
    <property type="match status" value="1"/>
</dbReference>
<evidence type="ECO:0000313" key="8">
    <source>
        <dbReference type="Proteomes" id="UP001180087"/>
    </source>
</evidence>
<keyword evidence="5" id="KW-0732">Signal</keyword>
<dbReference type="InterPro" id="IPR036365">
    <property type="entry name" value="PGBD-like_sf"/>
</dbReference>
<evidence type="ECO:0000256" key="4">
    <source>
        <dbReference type="ARBA" id="ARBA00022807"/>
    </source>
</evidence>
<dbReference type="SUPFAM" id="SSF47090">
    <property type="entry name" value="PGBD-like"/>
    <property type="match status" value="1"/>
</dbReference>
<dbReference type="Proteomes" id="UP001180087">
    <property type="component" value="Chromosome"/>
</dbReference>
<protein>
    <submittedName>
        <fullName evidence="7">NlpC/P60 family protein</fullName>
    </submittedName>
</protein>
<keyword evidence="8" id="KW-1185">Reference proteome</keyword>
<dbReference type="PROSITE" id="PS51935">
    <property type="entry name" value="NLPC_P60"/>
    <property type="match status" value="1"/>
</dbReference>
<feature type="domain" description="NlpC/P60" evidence="6">
    <location>
        <begin position="140"/>
        <end position="263"/>
    </location>
</feature>
<keyword evidence="4" id="KW-0788">Thiol protease</keyword>
<organism evidence="7 8">
    <name type="scientific">Aciduricibacillus chroicocephali</name>
    <dbReference type="NCBI Taxonomy" id="3054939"/>
    <lineage>
        <taxon>Bacteria</taxon>
        <taxon>Bacillati</taxon>
        <taxon>Bacillota</taxon>
        <taxon>Bacilli</taxon>
        <taxon>Bacillales</taxon>
        <taxon>Bacillaceae</taxon>
        <taxon>Aciduricibacillus</taxon>
    </lineage>
</organism>
<dbReference type="Pfam" id="PF00877">
    <property type="entry name" value="NLPC_P60"/>
    <property type="match status" value="1"/>
</dbReference>
<comment type="similarity">
    <text evidence="1">Belongs to the peptidase C40 family.</text>
</comment>
<reference evidence="7" key="1">
    <citation type="submission" date="2023-06" db="EMBL/GenBank/DDBJ databases">
        <title>A Treasure from Seagulls: Isolation and Description of Aciduricobacillus qingdaonensis gen. nov., sp. nov., a Rare Obligately Uric Acid-utilizing Member in the Family Bacillaceae.</title>
        <authorList>
            <person name="Liu W."/>
            <person name="Wang B."/>
        </authorList>
    </citation>
    <scope>NUCLEOTIDE SEQUENCE</scope>
    <source>
        <strain evidence="7">44XB</strain>
    </source>
</reference>
<dbReference type="PANTHER" id="PTHR47053:SF1">
    <property type="entry name" value="MUREIN DD-ENDOPEPTIDASE MEPH-RELATED"/>
    <property type="match status" value="1"/>
</dbReference>
<evidence type="ECO:0000313" key="7">
    <source>
        <dbReference type="EMBL" id="WLV25921.1"/>
    </source>
</evidence>
<dbReference type="InterPro" id="IPR038765">
    <property type="entry name" value="Papain-like_cys_pep_sf"/>
</dbReference>
<feature type="signal peptide" evidence="5">
    <location>
        <begin position="1"/>
        <end position="32"/>
    </location>
</feature>
<dbReference type="Pfam" id="PF01471">
    <property type="entry name" value="PG_binding_1"/>
    <property type="match status" value="1"/>
</dbReference>